<gene>
    <name evidence="1" type="ORF">HNO53_13005</name>
</gene>
<organism evidence="1 2">
    <name type="scientific">Halomonas sulfidivorans</name>
    <dbReference type="NCBI Taxonomy" id="2733488"/>
    <lineage>
        <taxon>Bacteria</taxon>
        <taxon>Pseudomonadati</taxon>
        <taxon>Pseudomonadota</taxon>
        <taxon>Gammaproteobacteria</taxon>
        <taxon>Oceanospirillales</taxon>
        <taxon>Halomonadaceae</taxon>
        <taxon>Halomonas</taxon>
    </lineage>
</organism>
<keyword evidence="2" id="KW-1185">Reference proteome</keyword>
<dbReference type="EMBL" id="CP053383">
    <property type="protein sequence ID" value="QTP59554.1"/>
    <property type="molecule type" value="Genomic_DNA"/>
</dbReference>
<name>A0ABX7WH46_9GAMM</name>
<evidence type="ECO:0000313" key="1">
    <source>
        <dbReference type="EMBL" id="QTP59554.1"/>
    </source>
</evidence>
<reference evidence="1 2" key="1">
    <citation type="journal article" date="2021" name="Front. Microbiol.">
        <title>Aerobic Denitrification and Heterotrophic Sulfur Oxidation in the Genus Halomonas Revealed by Six Novel Species Characterizations and Genome-Based Analysis.</title>
        <authorList>
            <person name="Wang L."/>
            <person name="Shao Z."/>
        </authorList>
    </citation>
    <scope>NUCLEOTIDE SEQUENCE [LARGE SCALE GENOMIC DNA]</scope>
    <source>
        <strain evidence="1 2">MCCC 1A13718</strain>
    </source>
</reference>
<dbReference type="RefSeq" id="WP_209472707.1">
    <property type="nucleotide sequence ID" value="NZ_CP053383.1"/>
</dbReference>
<protein>
    <submittedName>
        <fullName evidence="1">Uncharacterized protein</fullName>
    </submittedName>
</protein>
<dbReference type="Proteomes" id="UP000671845">
    <property type="component" value="Chromosome"/>
</dbReference>
<proteinExistence type="predicted"/>
<sequence>MINVRVEIENLSHICDNFNFDIDIQFVTGGDDYGLEWESYQKVEQISFNPKDGVKGISEAAQRLEEIAKLGVIDTDFDLASEVVDALREKLDGKVRRAQQVAGLVKDYQDGKPYIEPLKIDSICNEAMSLFTKTVPLLSSVSSGSSGNPEKVFAKIPVDFG</sequence>
<evidence type="ECO:0000313" key="2">
    <source>
        <dbReference type="Proteomes" id="UP000671845"/>
    </source>
</evidence>
<accession>A0ABX7WH46</accession>